<keyword evidence="2" id="KW-1133">Transmembrane helix</keyword>
<feature type="transmembrane region" description="Helical" evidence="2">
    <location>
        <begin position="61"/>
        <end position="83"/>
    </location>
</feature>
<proteinExistence type="predicted"/>
<evidence type="ECO:0000256" key="2">
    <source>
        <dbReference type="SAM" id="Phobius"/>
    </source>
</evidence>
<keyword evidence="2" id="KW-0812">Transmembrane</keyword>
<evidence type="ECO:0000256" key="1">
    <source>
        <dbReference type="SAM" id="MobiDB-lite"/>
    </source>
</evidence>
<dbReference type="AlphaFoldDB" id="A0A645BQ46"/>
<comment type="caution">
    <text evidence="4">The sequence shown here is derived from an EMBL/GenBank/DDBJ whole genome shotgun (WGS) entry which is preliminary data.</text>
</comment>
<feature type="transmembrane region" description="Helical" evidence="2">
    <location>
        <begin position="7"/>
        <end position="28"/>
    </location>
</feature>
<sequence length="182" mass="20422">MKKNHNIFIGGLFIIIGTLFLISNLGYISFSWSYVWPLALLVPGIYLHMSFFTGMDKNPGILVPGGILTTYGLLFYANVVFGWNIMAELWPVFLIGISIGLLELYLFGSRDKALLIPITILGGLGLIFLTNTIYILNRKYLAPAFLIVLGILILLKSDRRQNTQSRPKPDGSEIIIKEEKQE</sequence>
<feature type="transmembrane region" description="Helical" evidence="2">
    <location>
        <begin position="89"/>
        <end position="107"/>
    </location>
</feature>
<organism evidence="4">
    <name type="scientific">bioreactor metagenome</name>
    <dbReference type="NCBI Taxonomy" id="1076179"/>
    <lineage>
        <taxon>unclassified sequences</taxon>
        <taxon>metagenomes</taxon>
        <taxon>ecological metagenomes</taxon>
    </lineage>
</organism>
<dbReference type="InterPro" id="IPR043726">
    <property type="entry name" value="LiaI-LiaF-like_TM1"/>
</dbReference>
<gene>
    <name evidence="4" type="ORF">SDC9_110819</name>
</gene>
<feature type="transmembrane region" description="Helical" evidence="2">
    <location>
        <begin position="140"/>
        <end position="157"/>
    </location>
</feature>
<feature type="domain" description="LiaI-LiaF-like transmembrane region" evidence="3">
    <location>
        <begin position="7"/>
        <end position="47"/>
    </location>
</feature>
<reference evidence="4" key="1">
    <citation type="submission" date="2019-08" db="EMBL/GenBank/DDBJ databases">
        <authorList>
            <person name="Kucharzyk K."/>
            <person name="Murdoch R.W."/>
            <person name="Higgins S."/>
            <person name="Loffler F."/>
        </authorList>
    </citation>
    <scope>NUCLEOTIDE SEQUENCE</scope>
</reference>
<evidence type="ECO:0000313" key="4">
    <source>
        <dbReference type="EMBL" id="MPM63934.1"/>
    </source>
</evidence>
<evidence type="ECO:0000259" key="3">
    <source>
        <dbReference type="Pfam" id="PF18917"/>
    </source>
</evidence>
<feature type="region of interest" description="Disordered" evidence="1">
    <location>
        <begin position="162"/>
        <end position="182"/>
    </location>
</feature>
<keyword evidence="2" id="KW-0472">Membrane</keyword>
<protein>
    <recommendedName>
        <fullName evidence="3">LiaI-LiaF-like transmembrane region domain-containing protein</fullName>
    </recommendedName>
</protein>
<feature type="transmembrane region" description="Helical" evidence="2">
    <location>
        <begin position="114"/>
        <end position="134"/>
    </location>
</feature>
<name>A0A645BQ46_9ZZZZ</name>
<accession>A0A645BQ46</accession>
<feature type="transmembrane region" description="Helical" evidence="2">
    <location>
        <begin position="34"/>
        <end position="54"/>
    </location>
</feature>
<dbReference type="EMBL" id="VSSQ01019684">
    <property type="protein sequence ID" value="MPM63934.1"/>
    <property type="molecule type" value="Genomic_DNA"/>
</dbReference>
<dbReference type="Pfam" id="PF18917">
    <property type="entry name" value="LiaI-LiaF-like_TM1"/>
    <property type="match status" value="1"/>
</dbReference>